<proteinExistence type="predicted"/>
<reference evidence="2 3" key="1">
    <citation type="journal article" date="2001" name="Int. J. Syst. Evol. Microbiol.">
        <title>Agreia bicolorata gen. nov., sp. nov., to accommodate actinobacteria isolated from narrow reed grass infected by the nematode Heteroanguina graminophila.</title>
        <authorList>
            <person name="Evtushenko L.I."/>
            <person name="Dorofeeva L.V."/>
            <person name="Dobrovolskaya T.G."/>
            <person name="Streshinskaya G.M."/>
            <person name="Subbotin S.A."/>
            <person name="Tiedje J.M."/>
        </authorList>
    </citation>
    <scope>NUCLEOTIDE SEQUENCE [LARGE SCALE GENOMIC DNA]</scope>
    <source>
        <strain evidence="2 3">VKM Ac-1804</strain>
    </source>
</reference>
<dbReference type="PANTHER" id="PTHR33164:SF43">
    <property type="entry name" value="HTH-TYPE TRANSCRIPTIONAL REPRESSOR YETL"/>
    <property type="match status" value="1"/>
</dbReference>
<sequence>MCVTAREQEGNAIGATDELVDALAQTAFVTMGALTRLASDNDLSLTQLRVLAILRDRRLRMTDLVAYLGLEKSTLTGLVARAEARGLVVRVANPDDRRVVDVTLTDEGHVMAARLTKDLAGYLDPLVSSLKNGEQRALRELLVTALRTTPTA</sequence>
<dbReference type="Gene3D" id="1.10.10.10">
    <property type="entry name" value="Winged helix-like DNA-binding domain superfamily/Winged helix DNA-binding domain"/>
    <property type="match status" value="1"/>
</dbReference>
<dbReference type="PRINTS" id="PR00598">
    <property type="entry name" value="HTHMARR"/>
</dbReference>
<comment type="caution">
    <text evidence="2">The sequence shown here is derived from an EMBL/GenBank/DDBJ whole genome shotgun (WGS) entry which is preliminary data.</text>
</comment>
<dbReference type="PROSITE" id="PS50995">
    <property type="entry name" value="HTH_MARR_2"/>
    <property type="match status" value="1"/>
</dbReference>
<dbReference type="InterPro" id="IPR036390">
    <property type="entry name" value="WH_DNA-bd_sf"/>
</dbReference>
<organism evidence="2 3">
    <name type="scientific">Agreia bicolorata</name>
    <dbReference type="NCBI Taxonomy" id="110935"/>
    <lineage>
        <taxon>Bacteria</taxon>
        <taxon>Bacillati</taxon>
        <taxon>Actinomycetota</taxon>
        <taxon>Actinomycetes</taxon>
        <taxon>Micrococcales</taxon>
        <taxon>Microbacteriaceae</taxon>
        <taxon>Agreia</taxon>
    </lineage>
</organism>
<dbReference type="InterPro" id="IPR036388">
    <property type="entry name" value="WH-like_DNA-bd_sf"/>
</dbReference>
<dbReference type="Pfam" id="PF12802">
    <property type="entry name" value="MarR_2"/>
    <property type="match status" value="1"/>
</dbReference>
<dbReference type="EMBL" id="JYFC01000006">
    <property type="protein sequence ID" value="KJC63626.1"/>
    <property type="molecule type" value="Genomic_DNA"/>
</dbReference>
<dbReference type="SUPFAM" id="SSF46785">
    <property type="entry name" value="Winged helix' DNA-binding domain"/>
    <property type="match status" value="1"/>
</dbReference>
<dbReference type="Proteomes" id="UP000032503">
    <property type="component" value="Unassembled WGS sequence"/>
</dbReference>
<dbReference type="SMART" id="SM00347">
    <property type="entry name" value="HTH_MARR"/>
    <property type="match status" value="1"/>
</dbReference>
<accession>A0ABR5CDB5</accession>
<dbReference type="InterPro" id="IPR039422">
    <property type="entry name" value="MarR/SlyA-like"/>
</dbReference>
<dbReference type="PANTHER" id="PTHR33164">
    <property type="entry name" value="TRANSCRIPTIONAL REGULATOR, MARR FAMILY"/>
    <property type="match status" value="1"/>
</dbReference>
<protein>
    <recommendedName>
        <fullName evidence="1">HTH marR-type domain-containing protein</fullName>
    </recommendedName>
</protein>
<name>A0ABR5CDB5_9MICO</name>
<gene>
    <name evidence="2" type="ORF">TZ00_13945</name>
</gene>
<keyword evidence="3" id="KW-1185">Reference proteome</keyword>
<evidence type="ECO:0000313" key="3">
    <source>
        <dbReference type="Proteomes" id="UP000032503"/>
    </source>
</evidence>
<evidence type="ECO:0000313" key="2">
    <source>
        <dbReference type="EMBL" id="KJC63626.1"/>
    </source>
</evidence>
<evidence type="ECO:0000259" key="1">
    <source>
        <dbReference type="PROSITE" id="PS50995"/>
    </source>
</evidence>
<feature type="domain" description="HTH marR-type" evidence="1">
    <location>
        <begin position="16"/>
        <end position="147"/>
    </location>
</feature>
<dbReference type="InterPro" id="IPR000835">
    <property type="entry name" value="HTH_MarR-typ"/>
</dbReference>